<keyword evidence="3" id="KW-0408">Iron</keyword>
<organism evidence="4 5">
    <name type="scientific">Coptis chinensis</name>
    <dbReference type="NCBI Taxonomy" id="261450"/>
    <lineage>
        <taxon>Eukaryota</taxon>
        <taxon>Viridiplantae</taxon>
        <taxon>Streptophyta</taxon>
        <taxon>Embryophyta</taxon>
        <taxon>Tracheophyta</taxon>
        <taxon>Spermatophyta</taxon>
        <taxon>Magnoliopsida</taxon>
        <taxon>Ranunculales</taxon>
        <taxon>Ranunculaceae</taxon>
        <taxon>Coptidoideae</taxon>
        <taxon>Coptis</taxon>
    </lineage>
</organism>
<name>A0A835IHC7_9MAGN</name>
<proteinExistence type="predicted"/>
<comment type="subcellular location">
    <subcellularLocation>
        <location evidence="1">Endoplasmic reticulum membrane</location>
    </subcellularLocation>
</comment>
<evidence type="ECO:0000256" key="1">
    <source>
        <dbReference type="ARBA" id="ARBA00004586"/>
    </source>
</evidence>
<dbReference type="Gene3D" id="2.60.120.620">
    <property type="entry name" value="q2cbj1_9rhob like domain"/>
    <property type="match status" value="1"/>
</dbReference>
<keyword evidence="5" id="KW-1185">Reference proteome</keyword>
<dbReference type="GO" id="GO:0046872">
    <property type="term" value="F:metal ion binding"/>
    <property type="evidence" value="ECO:0007669"/>
    <property type="project" value="UniProtKB-KW"/>
</dbReference>
<dbReference type="GO" id="GO:0005789">
    <property type="term" value="C:endoplasmic reticulum membrane"/>
    <property type="evidence" value="ECO:0007669"/>
    <property type="project" value="UniProtKB-SubCell"/>
</dbReference>
<evidence type="ECO:0000313" key="5">
    <source>
        <dbReference type="Proteomes" id="UP000631114"/>
    </source>
</evidence>
<reference evidence="4 5" key="1">
    <citation type="submission" date="2020-10" db="EMBL/GenBank/DDBJ databases">
        <title>The Coptis chinensis genome and diversification of protoberbering-type alkaloids.</title>
        <authorList>
            <person name="Wang B."/>
            <person name="Shu S."/>
            <person name="Song C."/>
            <person name="Liu Y."/>
        </authorList>
    </citation>
    <scope>NUCLEOTIDE SEQUENCE [LARGE SCALE GENOMIC DNA]</scope>
    <source>
        <strain evidence="4">HL-2020</strain>
        <tissue evidence="4">Leaf</tissue>
    </source>
</reference>
<protein>
    <submittedName>
        <fullName evidence="4">Uncharacterized protein</fullName>
    </submittedName>
</protein>
<dbReference type="PANTHER" id="PTHR10869:SF102">
    <property type="entry name" value="PROLYL 4-HYDROXYLASE 12-RELATED"/>
    <property type="match status" value="1"/>
</dbReference>
<gene>
    <name evidence="4" type="ORF">IFM89_033164</name>
</gene>
<evidence type="ECO:0000256" key="3">
    <source>
        <dbReference type="ARBA" id="ARBA00023004"/>
    </source>
</evidence>
<dbReference type="OrthoDB" id="420380at2759"/>
<accession>A0A835IHC7</accession>
<dbReference type="Proteomes" id="UP000631114">
    <property type="component" value="Unassembled WGS sequence"/>
</dbReference>
<dbReference type="EMBL" id="JADFTS010000003">
    <property type="protein sequence ID" value="KAF9617059.1"/>
    <property type="molecule type" value="Genomic_DNA"/>
</dbReference>
<dbReference type="GO" id="GO:0004656">
    <property type="term" value="F:procollagen-proline 4-dioxygenase activity"/>
    <property type="evidence" value="ECO:0007669"/>
    <property type="project" value="TreeGrafter"/>
</dbReference>
<dbReference type="InterPro" id="IPR045054">
    <property type="entry name" value="P4HA-like"/>
</dbReference>
<evidence type="ECO:0000256" key="2">
    <source>
        <dbReference type="ARBA" id="ARBA00022723"/>
    </source>
</evidence>
<keyword evidence="2" id="KW-0479">Metal-binding</keyword>
<dbReference type="PANTHER" id="PTHR10869">
    <property type="entry name" value="PROLYL 4-HYDROXYLASE ALPHA SUBUNIT"/>
    <property type="match status" value="1"/>
</dbReference>
<evidence type="ECO:0000313" key="4">
    <source>
        <dbReference type="EMBL" id="KAF9617059.1"/>
    </source>
</evidence>
<comment type="caution">
    <text evidence="4">The sequence shown here is derived from an EMBL/GenBank/DDBJ whole genome shotgun (WGS) entry which is preliminary data.</text>
</comment>
<dbReference type="AlphaFoldDB" id="A0A835IHC7"/>
<sequence>MFVYFTENSEPVQIMNYVHEDTRERLDYYGDKARLGFDESLMATIVLYLSNVSHGGETLFRKLESKNSQPKEDTWSECARTGYAVKPLKGNALLFFNVQPNTAPDENISNARCPVLQGEKCDECTDDEDSCLEWAAQGECNRNPMGSQADSGHSSNTTLNSFLCLSKLPFTVSPSMRFKTSYWGNPWEYELCALLKTTIMPPPLSTISPTSTKKPSMRSGDIFSKVKTTTILAVIKRITLRRGNPLSVR</sequence>